<reference evidence="8 9" key="1">
    <citation type="submission" date="2018-07" db="EMBL/GenBank/DDBJ databases">
        <authorList>
            <person name="Zhang Y."/>
            <person name="Wang L."/>
            <person name="Ma S."/>
        </authorList>
    </citation>
    <scope>NUCLEOTIDE SEQUENCE [LARGE SCALE GENOMIC DNA]</scope>
    <source>
        <strain evidence="8 9">4-2</strain>
    </source>
</reference>
<keyword evidence="3" id="KW-0813">Transport</keyword>
<evidence type="ECO:0000256" key="7">
    <source>
        <dbReference type="SAM" id="Phobius"/>
    </source>
</evidence>
<evidence type="ECO:0000313" key="9">
    <source>
        <dbReference type="Proteomes" id="UP000273516"/>
    </source>
</evidence>
<evidence type="ECO:0000256" key="3">
    <source>
        <dbReference type="ARBA" id="ARBA00022448"/>
    </source>
</evidence>
<evidence type="ECO:0000313" key="8">
    <source>
        <dbReference type="EMBL" id="RMC35527.1"/>
    </source>
</evidence>
<keyword evidence="5 7" id="KW-1133">Transmembrane helix</keyword>
<gene>
    <name evidence="8" type="ORF">C9E81_09870</name>
</gene>
<dbReference type="PANTHER" id="PTHR12778:SF10">
    <property type="entry name" value="MAJOR FACILITATOR SUPERFAMILY DOMAIN-CONTAINING PROTEIN 3"/>
    <property type="match status" value="1"/>
</dbReference>
<dbReference type="PANTHER" id="PTHR12778">
    <property type="entry name" value="SOLUTE CARRIER FAMILY 33 ACETYL-COA TRANSPORTER -RELATED"/>
    <property type="match status" value="1"/>
</dbReference>
<feature type="transmembrane region" description="Helical" evidence="7">
    <location>
        <begin position="107"/>
        <end position="127"/>
    </location>
</feature>
<dbReference type="Pfam" id="PF07690">
    <property type="entry name" value="MFS_1"/>
    <property type="match status" value="1"/>
</dbReference>
<feature type="transmembrane region" description="Helical" evidence="7">
    <location>
        <begin position="148"/>
        <end position="169"/>
    </location>
</feature>
<evidence type="ECO:0000256" key="4">
    <source>
        <dbReference type="ARBA" id="ARBA00022692"/>
    </source>
</evidence>
<comment type="similarity">
    <text evidence="2">Belongs to the major facilitator superfamily.</text>
</comment>
<accession>A0A3M0MW23</accession>
<dbReference type="Gene3D" id="1.20.1250.20">
    <property type="entry name" value="MFS general substrate transporter like domains"/>
    <property type="match status" value="2"/>
</dbReference>
<evidence type="ECO:0000256" key="2">
    <source>
        <dbReference type="ARBA" id="ARBA00008335"/>
    </source>
</evidence>
<feature type="transmembrane region" description="Helical" evidence="7">
    <location>
        <begin position="311"/>
        <end position="333"/>
    </location>
</feature>
<protein>
    <submittedName>
        <fullName evidence="8">MFS transporter</fullName>
    </submittedName>
</protein>
<comment type="caution">
    <text evidence="8">The sequence shown here is derived from an EMBL/GenBank/DDBJ whole genome shotgun (WGS) entry which is preliminary data.</text>
</comment>
<dbReference type="SUPFAM" id="SSF103473">
    <property type="entry name" value="MFS general substrate transporter"/>
    <property type="match status" value="1"/>
</dbReference>
<name>A0A3M0MW23_9RHOB</name>
<keyword evidence="4 7" id="KW-0812">Transmembrane</keyword>
<dbReference type="Proteomes" id="UP000273516">
    <property type="component" value="Unassembled WGS sequence"/>
</dbReference>
<dbReference type="InterPro" id="IPR011701">
    <property type="entry name" value="MFS"/>
</dbReference>
<dbReference type="AlphaFoldDB" id="A0A3M0MW23"/>
<feature type="transmembrane region" description="Helical" evidence="7">
    <location>
        <begin position="47"/>
        <end position="68"/>
    </location>
</feature>
<dbReference type="GO" id="GO:0016020">
    <property type="term" value="C:membrane"/>
    <property type="evidence" value="ECO:0007669"/>
    <property type="project" value="UniProtKB-SubCell"/>
</dbReference>
<dbReference type="EMBL" id="QOKZ01000003">
    <property type="protein sequence ID" value="RMC35527.1"/>
    <property type="molecule type" value="Genomic_DNA"/>
</dbReference>
<sequence length="406" mass="40977">MSGAPKGQFSILSGLWAAYVAQSVIGGLTWGGLPAVLRDQGLPLDRIGLLSLLVAPWALKFLWSPAVERWRLPPGHPPRSAALALCFGAVSVAGLVATGAIGLVPLMPVLACLMLVAIATATVDIAVDGHAVGALARSQHGWGNAAQVGGAYVGSAIGAGLLLVIVARFGWAGGVWVMAGLVALMLAWFSLTAYGGEPSPAAAPQPSLRRALARPEIRQGLMLTALFVVAQKAALGMLGPFLIDLGVPLAKVGLLNGLGSLGLGLLGALAGGASVRRWGVRATLTGSLIAQALLILPLAIGGAGIPLPLPLLIASALLAGSGLMAIGFTALYAQFMRWSDVAQGGVDFTLFQCLDGAISMGLGIAAGIIAEHAGFGAFFAICAALPLISAAALERFFGGRTRQAAG</sequence>
<feature type="transmembrane region" description="Helical" evidence="7">
    <location>
        <begin position="282"/>
        <end position="305"/>
    </location>
</feature>
<feature type="transmembrane region" description="Helical" evidence="7">
    <location>
        <begin position="375"/>
        <end position="393"/>
    </location>
</feature>
<evidence type="ECO:0000256" key="5">
    <source>
        <dbReference type="ARBA" id="ARBA00022989"/>
    </source>
</evidence>
<comment type="subcellular location">
    <subcellularLocation>
        <location evidence="1">Membrane</location>
        <topology evidence="1">Multi-pass membrane protein</topology>
    </subcellularLocation>
</comment>
<evidence type="ECO:0000256" key="6">
    <source>
        <dbReference type="ARBA" id="ARBA00023136"/>
    </source>
</evidence>
<feature type="transmembrane region" description="Helical" evidence="7">
    <location>
        <begin position="175"/>
        <end position="196"/>
    </location>
</feature>
<keyword evidence="6 7" id="KW-0472">Membrane</keyword>
<proteinExistence type="inferred from homology"/>
<dbReference type="InterPro" id="IPR004752">
    <property type="entry name" value="AmpG_permease/AT-1"/>
</dbReference>
<dbReference type="GO" id="GO:0022857">
    <property type="term" value="F:transmembrane transporter activity"/>
    <property type="evidence" value="ECO:0007669"/>
    <property type="project" value="InterPro"/>
</dbReference>
<feature type="transmembrane region" description="Helical" evidence="7">
    <location>
        <begin position="345"/>
        <end position="369"/>
    </location>
</feature>
<dbReference type="OrthoDB" id="9787815at2"/>
<keyword evidence="9" id="KW-1185">Reference proteome</keyword>
<feature type="transmembrane region" description="Helical" evidence="7">
    <location>
        <begin position="249"/>
        <end position="270"/>
    </location>
</feature>
<organism evidence="8 9">
    <name type="scientific">Paracoccus alkanivorans</name>
    <dbReference type="NCBI Taxonomy" id="2116655"/>
    <lineage>
        <taxon>Bacteria</taxon>
        <taxon>Pseudomonadati</taxon>
        <taxon>Pseudomonadota</taxon>
        <taxon>Alphaproteobacteria</taxon>
        <taxon>Rhodobacterales</taxon>
        <taxon>Paracoccaceae</taxon>
        <taxon>Paracoccus</taxon>
    </lineage>
</organism>
<feature type="transmembrane region" description="Helical" evidence="7">
    <location>
        <begin position="80"/>
        <end position="101"/>
    </location>
</feature>
<evidence type="ECO:0000256" key="1">
    <source>
        <dbReference type="ARBA" id="ARBA00004141"/>
    </source>
</evidence>
<dbReference type="InterPro" id="IPR036259">
    <property type="entry name" value="MFS_trans_sf"/>
</dbReference>